<organism evidence="1">
    <name type="scientific">Clastoptera arizonana</name>
    <name type="common">Arizona spittle bug</name>
    <dbReference type="NCBI Taxonomy" id="38151"/>
    <lineage>
        <taxon>Eukaryota</taxon>
        <taxon>Metazoa</taxon>
        <taxon>Ecdysozoa</taxon>
        <taxon>Arthropoda</taxon>
        <taxon>Hexapoda</taxon>
        <taxon>Insecta</taxon>
        <taxon>Pterygota</taxon>
        <taxon>Neoptera</taxon>
        <taxon>Paraneoptera</taxon>
        <taxon>Hemiptera</taxon>
        <taxon>Auchenorrhyncha</taxon>
        <taxon>Cercopoidea</taxon>
        <taxon>Clastopteridae</taxon>
        <taxon>Clastoptera</taxon>
    </lineage>
</organism>
<protein>
    <submittedName>
        <fullName evidence="1">Uncharacterized protein</fullName>
    </submittedName>
</protein>
<dbReference type="AlphaFoldDB" id="A0A1B6CQU7"/>
<evidence type="ECO:0000313" key="1">
    <source>
        <dbReference type="EMBL" id="JAS15603.1"/>
    </source>
</evidence>
<sequence>MKEINLDRFLVIQGVFISVKKKVNCLSNLDLGSKEVINLIATKISVAVSSSDFLNEDLHGLLLILLINTNIEAHQFFKNHAKCQHLVGFIPMISKHILIELIYCLKLEQGLLNFILIFEGTLCHQVLNLTSLYLNKLNAFESIDFIENVSKILYEKISYVDDNN</sequence>
<dbReference type="EMBL" id="GEDC01021695">
    <property type="protein sequence ID" value="JAS15603.1"/>
    <property type="molecule type" value="Transcribed_RNA"/>
</dbReference>
<proteinExistence type="predicted"/>
<reference evidence="1" key="1">
    <citation type="submission" date="2015-12" db="EMBL/GenBank/DDBJ databases">
        <title>De novo transcriptome assembly of four potential Pierce s Disease insect vectors from Arizona vineyards.</title>
        <authorList>
            <person name="Tassone E.E."/>
        </authorList>
    </citation>
    <scope>NUCLEOTIDE SEQUENCE</scope>
</reference>
<feature type="non-terminal residue" evidence="1">
    <location>
        <position position="164"/>
    </location>
</feature>
<gene>
    <name evidence="1" type="ORF">g.12985</name>
</gene>
<accession>A0A1B6CQU7</accession>
<name>A0A1B6CQU7_9HEMI</name>